<accession>A0AAF0TQA8</accession>
<gene>
    <name evidence="1" type="ORF">MTR67_015205</name>
</gene>
<organism evidence="1 2">
    <name type="scientific">Solanum verrucosum</name>
    <dbReference type="NCBI Taxonomy" id="315347"/>
    <lineage>
        <taxon>Eukaryota</taxon>
        <taxon>Viridiplantae</taxon>
        <taxon>Streptophyta</taxon>
        <taxon>Embryophyta</taxon>
        <taxon>Tracheophyta</taxon>
        <taxon>Spermatophyta</taxon>
        <taxon>Magnoliopsida</taxon>
        <taxon>eudicotyledons</taxon>
        <taxon>Gunneridae</taxon>
        <taxon>Pentapetalae</taxon>
        <taxon>asterids</taxon>
        <taxon>lamiids</taxon>
        <taxon>Solanales</taxon>
        <taxon>Solanaceae</taxon>
        <taxon>Solanoideae</taxon>
        <taxon>Solaneae</taxon>
        <taxon>Solanum</taxon>
    </lineage>
</organism>
<evidence type="ECO:0000313" key="2">
    <source>
        <dbReference type="Proteomes" id="UP001234989"/>
    </source>
</evidence>
<dbReference type="EMBL" id="CP133614">
    <property type="protein sequence ID" value="WMV21820.1"/>
    <property type="molecule type" value="Genomic_DNA"/>
</dbReference>
<sequence length="38" mass="4393">MSVVVFGVGVEQHHAIVIHFFVKVNVVVHQSHPMYHHF</sequence>
<proteinExistence type="predicted"/>
<protein>
    <submittedName>
        <fullName evidence="1">Uncharacterized protein</fullName>
    </submittedName>
</protein>
<keyword evidence="2" id="KW-1185">Reference proteome</keyword>
<dbReference type="AlphaFoldDB" id="A0AAF0TQA8"/>
<reference evidence="1" key="1">
    <citation type="submission" date="2023-08" db="EMBL/GenBank/DDBJ databases">
        <title>A de novo genome assembly of Solanum verrucosum Schlechtendal, a Mexican diploid species geographically isolated from the other diploid A-genome species in potato relatives.</title>
        <authorList>
            <person name="Hosaka K."/>
        </authorList>
    </citation>
    <scope>NUCLEOTIDE SEQUENCE</scope>
    <source>
        <tissue evidence="1">Young leaves</tissue>
    </source>
</reference>
<evidence type="ECO:0000313" key="1">
    <source>
        <dbReference type="EMBL" id="WMV21820.1"/>
    </source>
</evidence>
<name>A0AAF0TQA8_SOLVR</name>
<dbReference type="Proteomes" id="UP001234989">
    <property type="component" value="Chromosome 3"/>
</dbReference>